<dbReference type="AlphaFoldDB" id="A0A2B4SDQ2"/>
<organism evidence="2 3">
    <name type="scientific">Stylophora pistillata</name>
    <name type="common">Smooth cauliflower coral</name>
    <dbReference type="NCBI Taxonomy" id="50429"/>
    <lineage>
        <taxon>Eukaryota</taxon>
        <taxon>Metazoa</taxon>
        <taxon>Cnidaria</taxon>
        <taxon>Anthozoa</taxon>
        <taxon>Hexacorallia</taxon>
        <taxon>Scleractinia</taxon>
        <taxon>Astrocoeniina</taxon>
        <taxon>Pocilloporidae</taxon>
        <taxon>Stylophora</taxon>
    </lineage>
</organism>
<protein>
    <submittedName>
        <fullName evidence="2">Uncharacterized protein</fullName>
    </submittedName>
</protein>
<comment type="caution">
    <text evidence="2">The sequence shown here is derived from an EMBL/GenBank/DDBJ whole genome shotgun (WGS) entry which is preliminary data.</text>
</comment>
<evidence type="ECO:0000313" key="2">
    <source>
        <dbReference type="EMBL" id="PFX27496.1"/>
    </source>
</evidence>
<sequence>MNKLRQLFRGKRRRRDHEQVTGQHSAPPERLQFDLPVKFAAHALPSVQTSMPVEKPSDLPVRLWRSKSCPEPNILKEVLPFEGDDDNEHASVPVEIFARGPQALEAYNRAIEEGKTSVKRVPIMLIGQGQSGKTSLKRSLKGEEFNPDESSTVGIETDPSYCRVSTEVWKMGEATRGRDSNMELISYERHTARYIASSLEKKELLKPSPSRYDRVTDLFSSAGIPSLFVKFKSGQVPIGLFPRLVLMVMQWCTREGHNEDRPQLHYNFVRFYTHPAKAISLVLLSRSSSIEVVVHQGKRMSEVPKNEGMNLPSVFSHDTSQIEFARTVCRQLGLILECMRKEFHWLRNMAYEMSVCCPICCTRKAVEHCENHRVSKCKEEECFHFWSESHLRNCQRPLVCTKSATAGDYRVPLERFATWFPFLDKEGVTGEGNEEAALTSTEGKGEQAIVLSDELLQALQLRTCDADGVVALLQHSLSLDLSSTEQPDPETKPMIRCLCSKAQSAERHDVVKRLREIAPSGTTGPLLPETCDILDIPTLQRVNLTIHMCGEYLL</sequence>
<dbReference type="Proteomes" id="UP000225706">
    <property type="component" value="Unassembled WGS sequence"/>
</dbReference>
<feature type="compositionally biased region" description="Basic residues" evidence="1">
    <location>
        <begin position="1"/>
        <end position="15"/>
    </location>
</feature>
<evidence type="ECO:0000256" key="1">
    <source>
        <dbReference type="SAM" id="MobiDB-lite"/>
    </source>
</evidence>
<dbReference type="SUPFAM" id="SSF52540">
    <property type="entry name" value="P-loop containing nucleoside triphosphate hydrolases"/>
    <property type="match status" value="1"/>
</dbReference>
<accession>A0A2B4SDQ2</accession>
<dbReference type="OrthoDB" id="5972881at2759"/>
<reference evidence="3" key="1">
    <citation type="journal article" date="2017" name="bioRxiv">
        <title>Comparative analysis of the genomes of Stylophora pistillata and Acropora digitifera provides evidence for extensive differences between species of corals.</title>
        <authorList>
            <person name="Voolstra C.R."/>
            <person name="Li Y."/>
            <person name="Liew Y.J."/>
            <person name="Baumgarten S."/>
            <person name="Zoccola D."/>
            <person name="Flot J.-F."/>
            <person name="Tambutte S."/>
            <person name="Allemand D."/>
            <person name="Aranda M."/>
        </authorList>
    </citation>
    <scope>NUCLEOTIDE SEQUENCE [LARGE SCALE GENOMIC DNA]</scope>
</reference>
<dbReference type="EMBL" id="LSMT01000102">
    <property type="protein sequence ID" value="PFX27496.1"/>
    <property type="molecule type" value="Genomic_DNA"/>
</dbReference>
<keyword evidence="3" id="KW-1185">Reference proteome</keyword>
<name>A0A2B4SDQ2_STYPI</name>
<evidence type="ECO:0000313" key="3">
    <source>
        <dbReference type="Proteomes" id="UP000225706"/>
    </source>
</evidence>
<proteinExistence type="predicted"/>
<dbReference type="Gene3D" id="3.40.50.300">
    <property type="entry name" value="P-loop containing nucleotide triphosphate hydrolases"/>
    <property type="match status" value="1"/>
</dbReference>
<dbReference type="InterPro" id="IPR027417">
    <property type="entry name" value="P-loop_NTPase"/>
</dbReference>
<gene>
    <name evidence="2" type="ORF">AWC38_SpisGene7817</name>
</gene>
<feature type="region of interest" description="Disordered" evidence="1">
    <location>
        <begin position="1"/>
        <end position="29"/>
    </location>
</feature>